<dbReference type="GO" id="GO:0008757">
    <property type="term" value="F:S-adenosylmethionine-dependent methyltransferase activity"/>
    <property type="evidence" value="ECO:0007669"/>
    <property type="project" value="InterPro"/>
</dbReference>
<dbReference type="Gene3D" id="3.40.50.150">
    <property type="entry name" value="Vaccinia Virus protein VP39"/>
    <property type="match status" value="1"/>
</dbReference>
<gene>
    <name evidence="5" type="ORF">ESP51_18580</name>
</gene>
<dbReference type="InterPro" id="IPR029063">
    <property type="entry name" value="SAM-dependent_MTases_sf"/>
</dbReference>
<dbReference type="CDD" id="cd02440">
    <property type="entry name" value="AdoMet_MTases"/>
    <property type="match status" value="1"/>
</dbReference>
<name>A0A4Q2KS34_9MICO</name>
<feature type="domain" description="Methyltransferase type 11" evidence="4">
    <location>
        <begin position="42"/>
        <end position="132"/>
    </location>
</feature>
<dbReference type="GO" id="GO:0032259">
    <property type="term" value="P:methylation"/>
    <property type="evidence" value="ECO:0007669"/>
    <property type="project" value="UniProtKB-KW"/>
</dbReference>
<dbReference type="InterPro" id="IPR051052">
    <property type="entry name" value="Diverse_substrate_MTase"/>
</dbReference>
<accession>A0A4Q2KS34</accession>
<sequence>MGDSMHFDARADDYARARPAYPVALWDRIRDTGLIRRGNRALDLGAGTGQVTGPLLAAGMKVVAVEPGPRLAAALRSLHPDAEIVQARAEEYDAEEASFDLALAATSIHWMDLDSVLPIVHRALKPDGRFLVWRNVFGDPAAASTRFREHVQRIVDRRAAPPREGDPEDVSATSEALTRSGLFTVEDICTYRWDITLNEDQIRRLFGTFSDWSAGEVDEAAAAARELGGTIVEHYTSWLIVLAPLRHTARRAASSGAR</sequence>
<evidence type="ECO:0000259" key="4">
    <source>
        <dbReference type="Pfam" id="PF08241"/>
    </source>
</evidence>
<evidence type="ECO:0000256" key="3">
    <source>
        <dbReference type="ARBA" id="ARBA00022679"/>
    </source>
</evidence>
<dbReference type="EMBL" id="SDPN01000055">
    <property type="protein sequence ID" value="RXZ67280.1"/>
    <property type="molecule type" value="Genomic_DNA"/>
</dbReference>
<evidence type="ECO:0000313" key="6">
    <source>
        <dbReference type="Proteomes" id="UP000293865"/>
    </source>
</evidence>
<evidence type="ECO:0000256" key="1">
    <source>
        <dbReference type="ARBA" id="ARBA00008361"/>
    </source>
</evidence>
<dbReference type="AlphaFoldDB" id="A0A4Q2KS34"/>
<dbReference type="PANTHER" id="PTHR44942">
    <property type="entry name" value="METHYLTRANSF_11 DOMAIN-CONTAINING PROTEIN"/>
    <property type="match status" value="1"/>
</dbReference>
<dbReference type="OrthoDB" id="9797252at2"/>
<keyword evidence="2 5" id="KW-0489">Methyltransferase</keyword>
<keyword evidence="6" id="KW-1185">Reference proteome</keyword>
<reference evidence="5 6" key="1">
    <citation type="submission" date="2019-01" db="EMBL/GenBank/DDBJ databases">
        <title>Agromyces.</title>
        <authorList>
            <person name="Li J."/>
        </authorList>
    </citation>
    <scope>NUCLEOTIDE SEQUENCE [LARGE SCALE GENOMIC DNA]</scope>
    <source>
        <strain evidence="5 6">DSM 15934</strain>
    </source>
</reference>
<dbReference type="SUPFAM" id="SSF53335">
    <property type="entry name" value="S-adenosyl-L-methionine-dependent methyltransferases"/>
    <property type="match status" value="1"/>
</dbReference>
<protein>
    <submittedName>
        <fullName evidence="5">Class I SAM-dependent methyltransferase</fullName>
    </submittedName>
</protein>
<comment type="similarity">
    <text evidence="1">Belongs to the methyltransferase superfamily.</text>
</comment>
<proteinExistence type="inferred from homology"/>
<dbReference type="InterPro" id="IPR013216">
    <property type="entry name" value="Methyltransf_11"/>
</dbReference>
<organism evidence="5 6">
    <name type="scientific">Agromyces albus</name>
    <dbReference type="NCBI Taxonomy" id="205332"/>
    <lineage>
        <taxon>Bacteria</taxon>
        <taxon>Bacillati</taxon>
        <taxon>Actinomycetota</taxon>
        <taxon>Actinomycetes</taxon>
        <taxon>Micrococcales</taxon>
        <taxon>Microbacteriaceae</taxon>
        <taxon>Agromyces</taxon>
    </lineage>
</organism>
<evidence type="ECO:0000313" key="5">
    <source>
        <dbReference type="EMBL" id="RXZ67280.1"/>
    </source>
</evidence>
<comment type="caution">
    <text evidence="5">The sequence shown here is derived from an EMBL/GenBank/DDBJ whole genome shotgun (WGS) entry which is preliminary data.</text>
</comment>
<dbReference type="Pfam" id="PF08241">
    <property type="entry name" value="Methyltransf_11"/>
    <property type="match status" value="1"/>
</dbReference>
<dbReference type="PANTHER" id="PTHR44942:SF4">
    <property type="entry name" value="METHYLTRANSFERASE TYPE 11 DOMAIN-CONTAINING PROTEIN"/>
    <property type="match status" value="1"/>
</dbReference>
<keyword evidence="3 5" id="KW-0808">Transferase</keyword>
<evidence type="ECO:0000256" key="2">
    <source>
        <dbReference type="ARBA" id="ARBA00022603"/>
    </source>
</evidence>
<dbReference type="Proteomes" id="UP000293865">
    <property type="component" value="Unassembled WGS sequence"/>
</dbReference>